<dbReference type="InterPro" id="IPR008001">
    <property type="entry name" value="MCSF-1"/>
</dbReference>
<feature type="compositionally biased region" description="Pro residues" evidence="1">
    <location>
        <begin position="207"/>
        <end position="218"/>
    </location>
</feature>
<organism evidence="4 5">
    <name type="scientific">Pelusios castaneus</name>
    <name type="common">West African mud turtle</name>
    <dbReference type="NCBI Taxonomy" id="367368"/>
    <lineage>
        <taxon>Eukaryota</taxon>
        <taxon>Metazoa</taxon>
        <taxon>Chordata</taxon>
        <taxon>Craniata</taxon>
        <taxon>Vertebrata</taxon>
        <taxon>Euteleostomi</taxon>
        <taxon>Archelosauria</taxon>
        <taxon>Testudinata</taxon>
        <taxon>Testudines</taxon>
        <taxon>Pleurodira</taxon>
        <taxon>Pelomedusidae</taxon>
        <taxon>Pelusios</taxon>
    </lineage>
</organism>
<dbReference type="GO" id="GO:0045651">
    <property type="term" value="P:positive regulation of macrophage differentiation"/>
    <property type="evidence" value="ECO:0007669"/>
    <property type="project" value="TreeGrafter"/>
</dbReference>
<dbReference type="PANTHER" id="PTHR10058">
    <property type="entry name" value="MACROPHAGE COLONY STIMULATING FACTOR"/>
    <property type="match status" value="1"/>
</dbReference>
<feature type="region of interest" description="Disordered" evidence="1">
    <location>
        <begin position="189"/>
        <end position="222"/>
    </location>
</feature>
<feature type="region of interest" description="Disordered" evidence="1">
    <location>
        <begin position="238"/>
        <end position="258"/>
    </location>
</feature>
<feature type="chain" id="PRO_5034776880" description="Macrophage colony-stimulating factor 1" evidence="3">
    <location>
        <begin position="37"/>
        <end position="617"/>
    </location>
</feature>
<feature type="transmembrane region" description="Helical" evidence="2">
    <location>
        <begin position="555"/>
        <end position="576"/>
    </location>
</feature>
<keyword evidence="2" id="KW-0472">Membrane</keyword>
<evidence type="ECO:0000313" key="4">
    <source>
        <dbReference type="Ensembl" id="ENSPCEP00000004462.1"/>
    </source>
</evidence>
<feature type="compositionally biased region" description="Polar residues" evidence="1">
    <location>
        <begin position="302"/>
        <end position="314"/>
    </location>
</feature>
<dbReference type="Gene3D" id="1.20.1250.10">
    <property type="match status" value="1"/>
</dbReference>
<keyword evidence="2" id="KW-1133">Transmembrane helix</keyword>
<accession>A0A8C8RFV2</accession>
<feature type="region of interest" description="Disordered" evidence="1">
    <location>
        <begin position="587"/>
        <end position="617"/>
    </location>
</feature>
<feature type="region of interest" description="Disordered" evidence="1">
    <location>
        <begin position="293"/>
        <end position="335"/>
    </location>
</feature>
<keyword evidence="2" id="KW-0812">Transmembrane</keyword>
<keyword evidence="3" id="KW-0732">Signal</keyword>
<dbReference type="AlphaFoldDB" id="A0A8C8RFV2"/>
<reference evidence="4" key="2">
    <citation type="submission" date="2025-09" db="UniProtKB">
        <authorList>
            <consortium name="Ensembl"/>
        </authorList>
    </citation>
    <scope>IDENTIFICATION</scope>
</reference>
<evidence type="ECO:0000256" key="3">
    <source>
        <dbReference type="SAM" id="SignalP"/>
    </source>
</evidence>
<evidence type="ECO:0000256" key="1">
    <source>
        <dbReference type="SAM" id="MobiDB-lite"/>
    </source>
</evidence>
<dbReference type="GO" id="GO:0005615">
    <property type="term" value="C:extracellular space"/>
    <property type="evidence" value="ECO:0007669"/>
    <property type="project" value="TreeGrafter"/>
</dbReference>
<dbReference type="GO" id="GO:0016020">
    <property type="term" value="C:membrane"/>
    <property type="evidence" value="ECO:0007669"/>
    <property type="project" value="InterPro"/>
</dbReference>
<dbReference type="Ensembl" id="ENSPCET00000004611.1">
    <property type="protein sequence ID" value="ENSPCEP00000004462.1"/>
    <property type="gene ID" value="ENSPCEG00000003596.1"/>
</dbReference>
<feature type="region of interest" description="Disordered" evidence="1">
    <location>
        <begin position="352"/>
        <end position="420"/>
    </location>
</feature>
<dbReference type="SUPFAM" id="SSF47266">
    <property type="entry name" value="4-helical cytokines"/>
    <property type="match status" value="1"/>
</dbReference>
<dbReference type="Proteomes" id="UP000694393">
    <property type="component" value="Unplaced"/>
</dbReference>
<reference evidence="4" key="1">
    <citation type="submission" date="2025-08" db="UniProtKB">
        <authorList>
            <consortium name="Ensembl"/>
        </authorList>
    </citation>
    <scope>IDENTIFICATION</scope>
</reference>
<evidence type="ECO:0000313" key="5">
    <source>
        <dbReference type="Proteomes" id="UP000694393"/>
    </source>
</evidence>
<name>A0A8C8RFV2_9SAUR</name>
<dbReference type="Pfam" id="PF05337">
    <property type="entry name" value="CSF-1"/>
    <property type="match status" value="1"/>
</dbReference>
<feature type="signal peptide" evidence="3">
    <location>
        <begin position="1"/>
        <end position="36"/>
    </location>
</feature>
<dbReference type="GO" id="GO:0030316">
    <property type="term" value="P:osteoclast differentiation"/>
    <property type="evidence" value="ECO:0007669"/>
    <property type="project" value="TreeGrafter"/>
</dbReference>
<dbReference type="GO" id="GO:0008083">
    <property type="term" value="F:growth factor activity"/>
    <property type="evidence" value="ECO:0007669"/>
    <property type="project" value="InterPro"/>
</dbReference>
<dbReference type="GO" id="GO:0005125">
    <property type="term" value="F:cytokine activity"/>
    <property type="evidence" value="ECO:0007669"/>
    <property type="project" value="InterPro"/>
</dbReference>
<protein>
    <recommendedName>
        <fullName evidence="6">Macrophage colony-stimulating factor 1</fullName>
    </recommendedName>
</protein>
<sequence>MPLPGAHACGPKACPFPCALLTFLLLAICHIHETEQKGYCENIITQKHLDKLQELIDSQMLVSCHLSFEFIDEKQLDDPTCFVKAAFPELENLLEKMKFKQDSDNFNKTKDIENMYRKIDENEVPCIDDQDDHERELSQACFKEFSMPPEKMLELVKNFFYEVKGLLDANKDFKRDCSTIYQMCSDSLEKEPSSQGVVTDRDFNSPSPSPLEGPPASPHPALATKPLLSTVVHLGSKDTAASAHPSHRQLGAGQTPARLHTNAMLRAPRSTHRGLGATEIQEVWAGVSASVSSPPAELEVPTASQGPGTGSVSTELLPGLTESPRHEPSSTNDIAASPLSLLVSGGEMLQKEEIEPRGTEAERIQAWPTGPKEFLHTPGSPDPSHSMKPTSPRTVEDATRATWTSSAAELSTHLGDPDTAETISRPALASMAVDVSGAYPGGRLVTPLPRELWPSPSLGSNEPISVVQRRFSRMAAITHSLPVPESPNPQHPAPQGKAPDIQHTMGLRGKRGEGLPRFREPDNILAGPIPDLNVLPSNTDQRWKETQPKESSQAVMIYVLVAVLAILLAVGGLLFYKHRCRTLERRQQRRENDLEEQEGRPLNGVGEHLELQAQAEL</sequence>
<evidence type="ECO:0000256" key="2">
    <source>
        <dbReference type="SAM" id="Phobius"/>
    </source>
</evidence>
<dbReference type="PANTHER" id="PTHR10058:SF0">
    <property type="entry name" value="MACROPHAGE COLONY-STIMULATING FACTOR 1"/>
    <property type="match status" value="1"/>
</dbReference>
<evidence type="ECO:0008006" key="6">
    <source>
        <dbReference type="Google" id="ProtNLM"/>
    </source>
</evidence>
<proteinExistence type="predicted"/>
<feature type="compositionally biased region" description="Basic and acidic residues" evidence="1">
    <location>
        <begin position="352"/>
        <end position="363"/>
    </location>
</feature>
<keyword evidence="5" id="KW-1185">Reference proteome</keyword>
<dbReference type="InterPro" id="IPR009079">
    <property type="entry name" value="4_helix_cytokine-like_core"/>
</dbReference>